<protein>
    <recommendedName>
        <fullName evidence="3">Prepilin-type N-terminal cleavage/methylation domain-containing protein</fullName>
    </recommendedName>
</protein>
<keyword evidence="1" id="KW-1133">Transmembrane helix</keyword>
<sequence>MYFVKNKSLSKQCTNKESGFSLVELGVVLGIVGILVAGSISVFSEQKTHVQWQESDFKLQFIKKALINHVALNKFLLCPDDGNGFENRSPDGSCQLNVGTVPFLSLGLSETAVQDSWGNRFGYAVNQDAVNVADMTNCPVNTACFFNNITPPAFDLTTLPVMGNAGNNNLRVCSVNNCTAATPDININSDNLVAVLIAFNENAGVDRDNLDVAEEENRDDDLFFVQAEYSEVPYFDDLIQTISANELKKRFGLELVVENVANNNPGNPNEVVAGSVAIAGGTGDNDRYSDNIGVNVETRILQFGAEFAGQTVTLTFDAIIEGGWEDAGANGGTPDTRWDGKIETQDRFMVGLNGGDVSNLNDSLVNLDDGVAEFDNHQVTESFYYDEDLDTDNTWYESLSYDVELDSSGNVKMDLAVFSTHVSETVTVENIKAVLYLPPPSVPKLPEVQEITGIPETAGLE</sequence>
<keyword evidence="1" id="KW-0812">Transmembrane</keyword>
<name>A0A3B0WEU2_9ZZZZ</name>
<dbReference type="PROSITE" id="PS00409">
    <property type="entry name" value="PROKAR_NTER_METHYL"/>
    <property type="match status" value="1"/>
</dbReference>
<evidence type="ECO:0000256" key="1">
    <source>
        <dbReference type="SAM" id="Phobius"/>
    </source>
</evidence>
<proteinExistence type="predicted"/>
<dbReference type="EMBL" id="UOFB01000223">
    <property type="protein sequence ID" value="VAW47889.1"/>
    <property type="molecule type" value="Genomic_DNA"/>
</dbReference>
<evidence type="ECO:0000313" key="2">
    <source>
        <dbReference type="EMBL" id="VAW47889.1"/>
    </source>
</evidence>
<dbReference type="InterPro" id="IPR045584">
    <property type="entry name" value="Pilin-like"/>
</dbReference>
<dbReference type="AlphaFoldDB" id="A0A3B0WEU2"/>
<organism evidence="2">
    <name type="scientific">hydrothermal vent metagenome</name>
    <dbReference type="NCBI Taxonomy" id="652676"/>
    <lineage>
        <taxon>unclassified sequences</taxon>
        <taxon>metagenomes</taxon>
        <taxon>ecological metagenomes</taxon>
    </lineage>
</organism>
<reference evidence="2" key="1">
    <citation type="submission" date="2018-06" db="EMBL/GenBank/DDBJ databases">
        <authorList>
            <person name="Zhirakovskaya E."/>
        </authorList>
    </citation>
    <scope>NUCLEOTIDE SEQUENCE</scope>
</reference>
<gene>
    <name evidence="2" type="ORF">MNBD_GAMMA04-1291</name>
</gene>
<feature type="transmembrane region" description="Helical" evidence="1">
    <location>
        <begin position="21"/>
        <end position="43"/>
    </location>
</feature>
<dbReference type="SUPFAM" id="SSF54523">
    <property type="entry name" value="Pili subunits"/>
    <property type="match status" value="1"/>
</dbReference>
<accession>A0A3B0WEU2</accession>
<keyword evidence="1" id="KW-0472">Membrane</keyword>
<dbReference type="InterPro" id="IPR012902">
    <property type="entry name" value="N_methyl_site"/>
</dbReference>
<evidence type="ECO:0008006" key="3">
    <source>
        <dbReference type="Google" id="ProtNLM"/>
    </source>
</evidence>